<keyword evidence="1" id="KW-0812">Transmembrane</keyword>
<protein>
    <recommendedName>
        <fullName evidence="4">Yip1 domain-containing protein</fullName>
    </recommendedName>
</protein>
<sequence length="198" mass="22630">MKKQRLNLLFNPFARIAGYSALGWGFLGIVLATLLSYSTGLHYHGLLHFGWAPNPAWWCFAVEHLVIWLIPAILFYLGGLLLSRSRIRIVDVLGTVAFAQLPFIIMNLFYFIPSLRFMTQLNPNALSIQELLAQPEFIKGVWFSLFSLIFFVWVLIWMFHALRVSCNLKGYRLGILYAIAIIGGDLICRVLINLCYNS</sequence>
<keyword evidence="1" id="KW-1133">Transmembrane helix</keyword>
<gene>
    <name evidence="2" type="ORF">H8S64_08585</name>
</gene>
<keyword evidence="3" id="KW-1185">Reference proteome</keyword>
<accession>A0ABR7CZQ2</accession>
<evidence type="ECO:0000313" key="3">
    <source>
        <dbReference type="Proteomes" id="UP000646484"/>
    </source>
</evidence>
<dbReference type="RefSeq" id="WP_186975738.1">
    <property type="nucleotide sequence ID" value="NZ_JACOOH010000003.1"/>
</dbReference>
<name>A0ABR7CZQ2_9BACT</name>
<evidence type="ECO:0008006" key="4">
    <source>
        <dbReference type="Google" id="ProtNLM"/>
    </source>
</evidence>
<feature type="transmembrane region" description="Helical" evidence="1">
    <location>
        <begin position="55"/>
        <end position="77"/>
    </location>
</feature>
<dbReference type="EMBL" id="JACOOH010000003">
    <property type="protein sequence ID" value="MBC5621153.1"/>
    <property type="molecule type" value="Genomic_DNA"/>
</dbReference>
<evidence type="ECO:0000256" key="1">
    <source>
        <dbReference type="SAM" id="Phobius"/>
    </source>
</evidence>
<keyword evidence="1" id="KW-0472">Membrane</keyword>
<reference evidence="2 3" key="1">
    <citation type="submission" date="2020-08" db="EMBL/GenBank/DDBJ databases">
        <title>Genome public.</title>
        <authorList>
            <person name="Liu C."/>
            <person name="Sun Q."/>
        </authorList>
    </citation>
    <scope>NUCLEOTIDE SEQUENCE [LARGE SCALE GENOMIC DNA]</scope>
    <source>
        <strain evidence="2 3">NSJ-56</strain>
    </source>
</reference>
<feature type="transmembrane region" description="Helical" evidence="1">
    <location>
        <begin position="174"/>
        <end position="192"/>
    </location>
</feature>
<proteinExistence type="predicted"/>
<feature type="transmembrane region" description="Helical" evidence="1">
    <location>
        <begin position="141"/>
        <end position="162"/>
    </location>
</feature>
<organism evidence="2 3">
    <name type="scientific">Butyricimonas hominis</name>
    <dbReference type="NCBI Taxonomy" id="2763032"/>
    <lineage>
        <taxon>Bacteria</taxon>
        <taxon>Pseudomonadati</taxon>
        <taxon>Bacteroidota</taxon>
        <taxon>Bacteroidia</taxon>
        <taxon>Bacteroidales</taxon>
        <taxon>Odoribacteraceae</taxon>
        <taxon>Butyricimonas</taxon>
    </lineage>
</organism>
<dbReference type="Proteomes" id="UP000646484">
    <property type="component" value="Unassembled WGS sequence"/>
</dbReference>
<feature type="transmembrane region" description="Helical" evidence="1">
    <location>
        <begin position="89"/>
        <end position="112"/>
    </location>
</feature>
<feature type="transmembrane region" description="Helical" evidence="1">
    <location>
        <begin position="12"/>
        <end position="35"/>
    </location>
</feature>
<evidence type="ECO:0000313" key="2">
    <source>
        <dbReference type="EMBL" id="MBC5621153.1"/>
    </source>
</evidence>
<comment type="caution">
    <text evidence="2">The sequence shown here is derived from an EMBL/GenBank/DDBJ whole genome shotgun (WGS) entry which is preliminary data.</text>
</comment>